<evidence type="ECO:0000313" key="3">
    <source>
        <dbReference type="Proteomes" id="UP000249725"/>
    </source>
</evidence>
<reference evidence="3" key="1">
    <citation type="submission" date="2018-05" db="EMBL/GenBank/DDBJ databases">
        <authorList>
            <person name="Li X."/>
        </authorList>
    </citation>
    <scope>NUCLEOTIDE SEQUENCE [LARGE SCALE GENOMIC DNA]</scope>
    <source>
        <strain evidence="3">YIM 73061</strain>
    </source>
</reference>
<accession>A0A328AFD4</accession>
<evidence type="ECO:0000259" key="1">
    <source>
        <dbReference type="Pfam" id="PF11195"/>
    </source>
</evidence>
<dbReference type="AlphaFoldDB" id="A0A328AFD4"/>
<keyword evidence="3" id="KW-1185">Reference proteome</keyword>
<name>A0A328AFD4_9CAUL</name>
<gene>
    <name evidence="2" type="ORF">DJ018_13290</name>
</gene>
<dbReference type="RefSeq" id="WP_111515448.1">
    <property type="nucleotide sequence ID" value="NZ_QFYR01000003.1"/>
</dbReference>
<dbReference type="Pfam" id="PF11195">
    <property type="entry name" value="Tad2-like"/>
    <property type="match status" value="1"/>
</dbReference>
<dbReference type="Proteomes" id="UP000249725">
    <property type="component" value="Unassembled WGS sequence"/>
</dbReference>
<comment type="caution">
    <text evidence="2">The sequence shown here is derived from an EMBL/GenBank/DDBJ whole genome shotgun (WGS) entry which is preliminary data.</text>
</comment>
<dbReference type="OrthoDB" id="9806476at2"/>
<protein>
    <submittedName>
        <fullName evidence="2">DUF2829 domain-containing protein</fullName>
    </submittedName>
</protein>
<feature type="domain" description="Thoeris anti-defense 2-like" evidence="1">
    <location>
        <begin position="6"/>
        <end position="87"/>
    </location>
</feature>
<sequence>MKTPFSFGTAIALLKEGRKVSREGWNGKGMWIYYVPENSYAAQTPAARGRFGEMVPYRAYIAMVTAQADVVPWVASQTDILADDWVLA</sequence>
<dbReference type="InterPro" id="IPR021361">
    <property type="entry name" value="Tad2-like_dom"/>
</dbReference>
<proteinExistence type="predicted"/>
<dbReference type="EMBL" id="QFYR01000003">
    <property type="protein sequence ID" value="RAK52124.1"/>
    <property type="molecule type" value="Genomic_DNA"/>
</dbReference>
<organism evidence="2 3">
    <name type="scientific">Phenylobacterium deserti</name>
    <dbReference type="NCBI Taxonomy" id="1914756"/>
    <lineage>
        <taxon>Bacteria</taxon>
        <taxon>Pseudomonadati</taxon>
        <taxon>Pseudomonadota</taxon>
        <taxon>Alphaproteobacteria</taxon>
        <taxon>Caulobacterales</taxon>
        <taxon>Caulobacteraceae</taxon>
        <taxon>Phenylobacterium</taxon>
    </lineage>
</organism>
<evidence type="ECO:0000313" key="2">
    <source>
        <dbReference type="EMBL" id="RAK52124.1"/>
    </source>
</evidence>